<keyword evidence="3" id="KW-1185">Reference proteome</keyword>
<sequence>MKPGVEISKNIKHHLAQMDLYLDQMVTDDYNHQSIHEYREAIRRLRALIYFYKPVLRNSDFKDLDFISKRNFDHTSLIREIDVFENGYRDFMLPGVIAKLCDLKAPLLTKLKSDVQMMKTFNFAQFEVRLKPSSSHKPAYEIWEKQRHFEVIQAFINIDKVSNAENLERYIHEKRTLVKKLRYVHQILMQDDKTLTPINAVLEDFQDVARRLHDVCVNLRFIGQYALNDPGLLEKLIENHDAFLAEADLKYEEACRLLTQYMSRSEA</sequence>
<dbReference type="SMART" id="SM00880">
    <property type="entry name" value="CHAD"/>
    <property type="match status" value="1"/>
</dbReference>
<accession>A0ABS5PPW8</accession>
<dbReference type="EMBL" id="JAHBCL010000017">
    <property type="protein sequence ID" value="MBS7527215.1"/>
    <property type="molecule type" value="Genomic_DNA"/>
</dbReference>
<dbReference type="RefSeq" id="WP_213237074.1">
    <property type="nucleotide sequence ID" value="NZ_JAHBCL010000017.1"/>
</dbReference>
<protein>
    <submittedName>
        <fullName evidence="2">CHAD domain-containing protein</fullName>
    </submittedName>
</protein>
<dbReference type="Proteomes" id="UP000746471">
    <property type="component" value="Unassembled WGS sequence"/>
</dbReference>
<comment type="caution">
    <text evidence="2">The sequence shown here is derived from an EMBL/GenBank/DDBJ whole genome shotgun (WGS) entry which is preliminary data.</text>
</comment>
<gene>
    <name evidence="2" type="ORF">KHM83_11035</name>
</gene>
<proteinExistence type="predicted"/>
<dbReference type="Gene3D" id="1.40.20.10">
    <property type="entry name" value="CHAD domain"/>
    <property type="match status" value="1"/>
</dbReference>
<name>A0ABS5PPW8_9FIRM</name>
<evidence type="ECO:0000313" key="3">
    <source>
        <dbReference type="Proteomes" id="UP000746471"/>
    </source>
</evidence>
<dbReference type="InterPro" id="IPR007899">
    <property type="entry name" value="CHAD_dom"/>
</dbReference>
<evidence type="ECO:0000313" key="2">
    <source>
        <dbReference type="EMBL" id="MBS7527215.1"/>
    </source>
</evidence>
<dbReference type="InterPro" id="IPR038186">
    <property type="entry name" value="CHAD_dom_sf"/>
</dbReference>
<feature type="domain" description="CHAD" evidence="1">
    <location>
        <begin position="10"/>
        <end position="257"/>
    </location>
</feature>
<evidence type="ECO:0000259" key="1">
    <source>
        <dbReference type="SMART" id="SM00880"/>
    </source>
</evidence>
<organism evidence="2 3">
    <name type="scientific">Fusibacter paucivorans</name>
    <dbReference type="NCBI Taxonomy" id="76009"/>
    <lineage>
        <taxon>Bacteria</taxon>
        <taxon>Bacillati</taxon>
        <taxon>Bacillota</taxon>
        <taxon>Clostridia</taxon>
        <taxon>Eubacteriales</taxon>
        <taxon>Eubacteriales Family XII. Incertae Sedis</taxon>
        <taxon>Fusibacter</taxon>
    </lineage>
</organism>
<reference evidence="2 3" key="1">
    <citation type="submission" date="2021-05" db="EMBL/GenBank/DDBJ databases">
        <title>Fusibacter ferrireducens sp. nov., an anaerobic, sulfur- and Fe-reducing bacterium isolated from the mangrove sediment.</title>
        <authorList>
            <person name="Qiu D."/>
        </authorList>
    </citation>
    <scope>NUCLEOTIDE SEQUENCE [LARGE SCALE GENOMIC DNA]</scope>
    <source>
        <strain evidence="2 3">DSM 12116</strain>
    </source>
</reference>
<dbReference type="Pfam" id="PF05235">
    <property type="entry name" value="CHAD"/>
    <property type="match status" value="1"/>
</dbReference>